<feature type="domain" description="ABC transporter" evidence="11">
    <location>
        <begin position="479"/>
        <end position="712"/>
    </location>
</feature>
<dbReference type="PROSITE" id="PS50929">
    <property type="entry name" value="ABC_TM1F"/>
    <property type="match status" value="1"/>
</dbReference>
<evidence type="ECO:0000256" key="5">
    <source>
        <dbReference type="ARBA" id="ARBA00022741"/>
    </source>
</evidence>
<feature type="transmembrane region" description="Helical" evidence="10">
    <location>
        <begin position="421"/>
        <end position="443"/>
    </location>
</feature>
<reference evidence="13 14" key="1">
    <citation type="submission" date="2016-02" db="EMBL/GenBank/DDBJ databases">
        <authorList>
            <person name="Wen L."/>
            <person name="He K."/>
            <person name="Yang H."/>
        </authorList>
    </citation>
    <scope>NUCLEOTIDE SEQUENCE [LARGE SCALE GENOMIC DNA]</scope>
    <source>
        <strain evidence="13 14">DSM 22607</strain>
    </source>
</reference>
<evidence type="ECO:0000256" key="1">
    <source>
        <dbReference type="ARBA" id="ARBA00004651"/>
    </source>
</evidence>
<protein>
    <submittedName>
        <fullName evidence="13">NHLP bacteriocin system ABC transporter, ATP-binding protein</fullName>
    </submittedName>
</protein>
<dbReference type="GO" id="GO:0005524">
    <property type="term" value="F:ATP binding"/>
    <property type="evidence" value="ECO:0007669"/>
    <property type="project" value="UniProtKB-KW"/>
</dbReference>
<keyword evidence="5" id="KW-0547">Nucleotide-binding</keyword>
<dbReference type="PANTHER" id="PTHR24221">
    <property type="entry name" value="ATP-BINDING CASSETTE SUB-FAMILY B"/>
    <property type="match status" value="1"/>
</dbReference>
<evidence type="ECO:0000256" key="3">
    <source>
        <dbReference type="ARBA" id="ARBA00022475"/>
    </source>
</evidence>
<keyword evidence="7 13" id="KW-0067">ATP-binding</keyword>
<keyword evidence="4 10" id="KW-0812">Transmembrane</keyword>
<evidence type="ECO:0000256" key="6">
    <source>
        <dbReference type="ARBA" id="ARBA00022807"/>
    </source>
</evidence>
<keyword evidence="6" id="KW-0788">Thiol protease</keyword>
<dbReference type="GO" id="GO:0008234">
    <property type="term" value="F:cysteine-type peptidase activity"/>
    <property type="evidence" value="ECO:0007669"/>
    <property type="project" value="UniProtKB-KW"/>
</dbReference>
<dbReference type="GO" id="GO:0034040">
    <property type="term" value="F:ATPase-coupled lipid transmembrane transporter activity"/>
    <property type="evidence" value="ECO:0007669"/>
    <property type="project" value="TreeGrafter"/>
</dbReference>
<dbReference type="InterPro" id="IPR011527">
    <property type="entry name" value="ABC1_TM_dom"/>
</dbReference>
<comment type="subcellular location">
    <subcellularLocation>
        <location evidence="1">Cell membrane</location>
        <topology evidence="1">Multi-pass membrane protein</topology>
    </subcellularLocation>
</comment>
<dbReference type="InterPro" id="IPR036640">
    <property type="entry name" value="ABC1_TM_sf"/>
</dbReference>
<accession>A0A136Q0H9</accession>
<dbReference type="PROSITE" id="PS00211">
    <property type="entry name" value="ABC_TRANSPORTER_1"/>
    <property type="match status" value="1"/>
</dbReference>
<dbReference type="EMBL" id="LSZW01000065">
    <property type="protein sequence ID" value="KXK64202.1"/>
    <property type="molecule type" value="Genomic_DNA"/>
</dbReference>
<evidence type="ECO:0000259" key="12">
    <source>
        <dbReference type="PROSITE" id="PS50929"/>
    </source>
</evidence>
<feature type="domain" description="ABC transmembrane type-1" evidence="12">
    <location>
        <begin position="170"/>
        <end position="447"/>
    </location>
</feature>
<dbReference type="PANTHER" id="PTHR24221:SF654">
    <property type="entry name" value="ATP-BINDING CASSETTE SUB-FAMILY B MEMBER 6"/>
    <property type="match status" value="1"/>
</dbReference>
<dbReference type="SUPFAM" id="SSF52540">
    <property type="entry name" value="P-loop containing nucleoside triphosphate hydrolases"/>
    <property type="match status" value="1"/>
</dbReference>
<dbReference type="InterPro" id="IPR027417">
    <property type="entry name" value="P-loop_NTPase"/>
</dbReference>
<dbReference type="InterPro" id="IPR017871">
    <property type="entry name" value="ABC_transporter-like_CS"/>
</dbReference>
<keyword evidence="2" id="KW-0813">Transport</keyword>
<name>A0A136Q0H9_9FIRM</name>
<evidence type="ECO:0000259" key="11">
    <source>
        <dbReference type="PROSITE" id="PS50893"/>
    </source>
</evidence>
<dbReference type="GO" id="GO:0005886">
    <property type="term" value="C:plasma membrane"/>
    <property type="evidence" value="ECO:0007669"/>
    <property type="project" value="UniProtKB-SubCell"/>
</dbReference>
<dbReference type="Gene3D" id="1.20.1560.10">
    <property type="entry name" value="ABC transporter type 1, transmembrane domain"/>
    <property type="match status" value="1"/>
</dbReference>
<dbReference type="SUPFAM" id="SSF90123">
    <property type="entry name" value="ABC transporter transmembrane region"/>
    <property type="match status" value="1"/>
</dbReference>
<feature type="transmembrane region" description="Helical" evidence="10">
    <location>
        <begin position="209"/>
        <end position="230"/>
    </location>
</feature>
<dbReference type="Proteomes" id="UP000070366">
    <property type="component" value="Unassembled WGS sequence"/>
</dbReference>
<gene>
    <name evidence="13" type="ORF">HMPREF3293_02846</name>
</gene>
<dbReference type="SMART" id="SM00382">
    <property type="entry name" value="AAA"/>
    <property type="match status" value="1"/>
</dbReference>
<dbReference type="InterPro" id="IPR003593">
    <property type="entry name" value="AAA+_ATPase"/>
</dbReference>
<dbReference type="InterPro" id="IPR022515">
    <property type="entry name" value="NHPM_micro_ABC2"/>
</dbReference>
<dbReference type="Pfam" id="PF00664">
    <property type="entry name" value="ABC_membrane"/>
    <property type="match status" value="1"/>
</dbReference>
<dbReference type="NCBIfam" id="TIGR03797">
    <property type="entry name" value="NHLM_micro_ABC2"/>
    <property type="match status" value="1"/>
</dbReference>
<evidence type="ECO:0000256" key="9">
    <source>
        <dbReference type="ARBA" id="ARBA00023136"/>
    </source>
</evidence>
<dbReference type="Gene3D" id="3.40.50.300">
    <property type="entry name" value="P-loop containing nucleotide triphosphate hydrolases"/>
    <property type="match status" value="1"/>
</dbReference>
<dbReference type="InterPro" id="IPR039421">
    <property type="entry name" value="Type_1_exporter"/>
</dbReference>
<keyword evidence="3" id="KW-1003">Cell membrane</keyword>
<evidence type="ECO:0000313" key="14">
    <source>
        <dbReference type="Proteomes" id="UP000070366"/>
    </source>
</evidence>
<keyword evidence="14" id="KW-1185">Reference proteome</keyword>
<dbReference type="InterPro" id="IPR003439">
    <property type="entry name" value="ABC_transporter-like_ATP-bd"/>
</dbReference>
<proteinExistence type="predicted"/>
<feature type="transmembrane region" description="Helical" evidence="10">
    <location>
        <begin position="387"/>
        <end position="409"/>
    </location>
</feature>
<dbReference type="RefSeq" id="WP_066521391.1">
    <property type="nucleotide sequence ID" value="NZ_CABMOF010000005.1"/>
</dbReference>
<dbReference type="FunFam" id="3.40.50.300:FF:000299">
    <property type="entry name" value="ABC transporter ATP-binding protein/permease"/>
    <property type="match status" value="1"/>
</dbReference>
<keyword evidence="9 10" id="KW-0472">Membrane</keyword>
<keyword evidence="6" id="KW-0378">Hydrolase</keyword>
<feature type="transmembrane region" description="Helical" evidence="10">
    <location>
        <begin position="169"/>
        <end position="189"/>
    </location>
</feature>
<evidence type="ECO:0000256" key="4">
    <source>
        <dbReference type="ARBA" id="ARBA00022692"/>
    </source>
</evidence>
<comment type="caution">
    <text evidence="13">The sequence shown here is derived from an EMBL/GenBank/DDBJ whole genome shotgun (WGS) entry which is preliminary data.</text>
</comment>
<dbReference type="GO" id="GO:0140359">
    <property type="term" value="F:ABC-type transporter activity"/>
    <property type="evidence" value="ECO:0007669"/>
    <property type="project" value="InterPro"/>
</dbReference>
<evidence type="ECO:0000313" key="13">
    <source>
        <dbReference type="EMBL" id="KXK64202.1"/>
    </source>
</evidence>
<dbReference type="PATRIC" id="fig|626937.4.peg.2807"/>
<sequence length="714" mass="78063">MQHDRDQREHDAMNTALEDLLSIFGKDRSRSGKTGDEALSAVQQILRCLRVEAPEPPEEMQDNNERLDYMLRPSGVMRRRVQLTGTWWKETVGPLLGELRDGTVTAFLPTLGGGYFYCDGQGRRIKVGSKNAGEIGAEAYCFYRSYPARPLKLMDFLKFRLESISVGDIIWVLAASLCVSLLGLVLPMINKLIFDNIIPGNLREDILPVAALLVGATVGSLLFGISRSLVMSRLRDKMSFASQSAVMARIFSLPVSFFKEYSAGELSQRVSSMNTVSQIVSDSILTTGLSVLFSFVYLFQMQSFAPTLVGPGMLAILVMLGVIVATVLIRMKFMKQQAQIATKKSGLTFSLFGGIQKIKLAGAEKRAFSKWASLYAQEGKLQYNPPFIIKIGSALSGAISLGGTILLYLVAGRNEVSQSDYIAFSVAYGAISAALLSLAGIVAQVAAIKPLVDLVQPIYDAQPEPAENKKQAVSLKGEIEVSHVSFRYGEDMPLVLKDFDLHVKPGEYVGIVGRSGCGKSTLMRLLIGFETPEAGAVYYDGEDLMDFDLRSIRRRVGVALQSGKLFVGDIFSNIIITAPWSTMEDAWEAARLAGIADDIAAMPMGMRTMISEGSGGISGGQKQRILIARALVGRPKILLFDEATSALDNVVQNEVAENIAQLGCTRVVIAHRLSTVRQCDRIVMIDNGAIAEEGTYDELMKRKGLFYEFAVRQI</sequence>
<dbReference type="Pfam" id="PF00005">
    <property type="entry name" value="ABC_tran"/>
    <property type="match status" value="1"/>
</dbReference>
<keyword evidence="8 10" id="KW-1133">Transmembrane helix</keyword>
<dbReference type="AlphaFoldDB" id="A0A136Q0H9"/>
<keyword evidence="6" id="KW-0645">Protease</keyword>
<feature type="transmembrane region" description="Helical" evidence="10">
    <location>
        <begin position="311"/>
        <end position="329"/>
    </location>
</feature>
<evidence type="ECO:0000256" key="7">
    <source>
        <dbReference type="ARBA" id="ARBA00022840"/>
    </source>
</evidence>
<feature type="transmembrane region" description="Helical" evidence="10">
    <location>
        <begin position="279"/>
        <end position="299"/>
    </location>
</feature>
<organism evidence="13 14">
    <name type="scientific">Christensenella minuta</name>
    <dbReference type="NCBI Taxonomy" id="626937"/>
    <lineage>
        <taxon>Bacteria</taxon>
        <taxon>Bacillati</taxon>
        <taxon>Bacillota</taxon>
        <taxon>Clostridia</taxon>
        <taxon>Christensenellales</taxon>
        <taxon>Christensenellaceae</taxon>
        <taxon>Christensenella</taxon>
    </lineage>
</organism>
<evidence type="ECO:0000256" key="2">
    <source>
        <dbReference type="ARBA" id="ARBA00022448"/>
    </source>
</evidence>
<dbReference type="OrthoDB" id="9762778at2"/>
<dbReference type="PROSITE" id="PS50893">
    <property type="entry name" value="ABC_TRANSPORTER_2"/>
    <property type="match status" value="1"/>
</dbReference>
<dbReference type="STRING" id="626937.HMPREF3293_02846"/>
<dbReference type="GO" id="GO:0016887">
    <property type="term" value="F:ATP hydrolysis activity"/>
    <property type="evidence" value="ECO:0007669"/>
    <property type="project" value="InterPro"/>
</dbReference>
<evidence type="ECO:0000256" key="10">
    <source>
        <dbReference type="SAM" id="Phobius"/>
    </source>
</evidence>
<dbReference type="KEGG" id="cmiu:B1H56_02735"/>
<evidence type="ECO:0000256" key="8">
    <source>
        <dbReference type="ARBA" id="ARBA00022989"/>
    </source>
</evidence>